<organism evidence="5">
    <name type="scientific">Bodo saltans virus</name>
    <dbReference type="NCBI Taxonomy" id="2024608"/>
    <lineage>
        <taxon>Viruses</taxon>
        <taxon>Varidnaviria</taxon>
        <taxon>Bamfordvirae</taxon>
        <taxon>Nucleocytoviricota</taxon>
        <taxon>Megaviricetes</taxon>
        <taxon>Imitervirales</taxon>
        <taxon>Mimiviridae</taxon>
        <taxon>Klosneuvirinae</taxon>
        <taxon>Theiavirus</taxon>
        <taxon>Theiavirus salishense</taxon>
    </lineage>
</organism>
<keyword evidence="6" id="KW-1185">Reference proteome</keyword>
<dbReference type="Proteomes" id="UP000240325">
    <property type="component" value="Segment"/>
</dbReference>
<dbReference type="InterPro" id="IPR015330">
    <property type="entry name" value="DNA_primase/pol_bifunc_N"/>
</dbReference>
<protein>
    <submittedName>
        <fullName evidence="5">DEXDc helicase-primase</fullName>
    </submittedName>
</protein>
<feature type="domain" description="Primase C-terminal 2" evidence="3">
    <location>
        <begin position="257"/>
        <end position="330"/>
    </location>
</feature>
<evidence type="ECO:0000313" key="6">
    <source>
        <dbReference type="Proteomes" id="UP000240325"/>
    </source>
</evidence>
<evidence type="ECO:0000256" key="2">
    <source>
        <dbReference type="SAM" id="MobiDB-lite"/>
    </source>
</evidence>
<sequence>MKNIDTVGSKMSDEISDENSKKKKKKDLYFKSDIELYDKLDYFHLVINYNDETKKKELKPPSGWLNSTKENPLYNTYNVFNNGTGIIMKQKTEKGYLICVDIDDKEDKDKTTGEIKKSNGLVAWKKLCKKYNYKTNTIKQKSGSGGEHYFYYVKEDDKDKIKSRNGIYIDGEQVSIDIKYDNAFMICEPSKYKTNDKINKYKFINSNLGDLEELPLWIFEIICNSKKNVNTNIEIKNDNKNKITNKKIPNEEEIKFIRKCIDLLPKKCKECFDDWIKIGALCYIYNIGVDVWDEWSKGVYNYGGNKETGCFGRWKYFQDGIKYTIDINTLMNLMYKYLGEKEAKELYIESNKIKSFNKILKHKKMDKLTISDIYNNGIVYKAETINTKFLSYKNEEIKEYVNPKNDMEKMNNFAIHFAKHLKALVLNSHLGSGKTQFILNVIKFCGFKRILFITHRQSLTYDLFSNFEEKLKFLEGNGFVNYLDKDDGVDYMNDKMIISIESLNKIFKEHEKYGYTEETIKYDLIVLDEIESLLYHMKSSTHKNKNMENYLLFRQICLNSDKIISMDGDICQRSLYFINSITNNYVYIKNIFKNNIKYHVYESLKIFDDKIIFNSIEDKQKIYMFCMETNEVHNYEKKVHEKNKDIKFHKIFGDMNDLDKKETFMNPSVEWLKYDFIATTSTTEAGVNFDPEDDKGDKIKHFDKICATLGKGCSQRQLLQGLSRVRNPKDNKNVYIHNKCYNYEMNYNFTTYNQIKDNPKYKELNFLYKNLCGYKDYIINSIFNDVEDRNKEHHFIEYLELLICEKGGEFIYIKKTEDEKRYEKGQNYKLENMINANFIEDKNKLEQMVKKQEFMKSTEQEKYDIRKTLFMRNSCNLMHHEIMEIEDVIVKQKQNKDDNTEHPLIYDKFIKATKELKNDNIVDNFLSLIDDENDKWKNDSNNLSLNDVSKKYKKEIIQDFLKIFNIVNFTEEHELINFKDTLFKKYKEMKIYTNKDIYKYDYDIFNTKDKDKSVKKIMGYLNTIFNSFGLDIKSKKEGKIQINEKWMNNMKYYINSLDTIDFVLRNIFRNNKYMEKKGKAVNNKIIDSQKILIKYKPVELSFDDFFDEYIPINRQETELILYGDTK</sequence>
<keyword evidence="5" id="KW-0067">ATP-binding</keyword>
<dbReference type="InterPro" id="IPR014819">
    <property type="entry name" value="PriCT_2"/>
</dbReference>
<evidence type="ECO:0000259" key="3">
    <source>
        <dbReference type="Pfam" id="PF08707"/>
    </source>
</evidence>
<name>A0A2H4UWD0_9VIRU</name>
<evidence type="ECO:0000259" key="4">
    <source>
        <dbReference type="Pfam" id="PF09250"/>
    </source>
</evidence>
<evidence type="ECO:0000256" key="1">
    <source>
        <dbReference type="ARBA" id="ARBA00022801"/>
    </source>
</evidence>
<dbReference type="EMBL" id="MF782455">
    <property type="protein sequence ID" value="ATZ81230.1"/>
    <property type="molecule type" value="Genomic_DNA"/>
</dbReference>
<dbReference type="SUPFAM" id="SSF52540">
    <property type="entry name" value="P-loop containing nucleoside triphosphate hydrolases"/>
    <property type="match status" value="2"/>
</dbReference>
<keyword evidence="1" id="KW-0378">Hydrolase</keyword>
<dbReference type="GO" id="GO:0016817">
    <property type="term" value="F:hydrolase activity, acting on acid anhydrides"/>
    <property type="evidence" value="ECO:0007669"/>
    <property type="project" value="InterPro"/>
</dbReference>
<dbReference type="Pfam" id="PF08707">
    <property type="entry name" value="PriCT_2"/>
    <property type="match status" value="1"/>
</dbReference>
<dbReference type="SUPFAM" id="SSF56747">
    <property type="entry name" value="Prim-pol domain"/>
    <property type="match status" value="1"/>
</dbReference>
<feature type="domain" description="DNA primase/polymerase bifunctional N-terminal" evidence="4">
    <location>
        <begin position="82"/>
        <end position="217"/>
    </location>
</feature>
<dbReference type="PANTHER" id="PTHR35372">
    <property type="entry name" value="ATP BINDING PROTEIN-RELATED"/>
    <property type="match status" value="1"/>
</dbReference>
<dbReference type="Gene3D" id="3.40.50.300">
    <property type="entry name" value="P-loop containing nucleotide triphosphate hydrolases"/>
    <property type="match status" value="1"/>
</dbReference>
<dbReference type="PANTHER" id="PTHR35372:SF2">
    <property type="entry name" value="SF3 HELICASE DOMAIN-CONTAINING PROTEIN"/>
    <property type="match status" value="1"/>
</dbReference>
<dbReference type="GO" id="GO:0004386">
    <property type="term" value="F:helicase activity"/>
    <property type="evidence" value="ECO:0007669"/>
    <property type="project" value="UniProtKB-KW"/>
</dbReference>
<gene>
    <name evidence="5" type="ORF">BMW23_1187</name>
</gene>
<keyword evidence="5" id="KW-0547">Nucleotide-binding</keyword>
<reference evidence="5" key="1">
    <citation type="journal article" date="2017" name="Elife">
        <title>The kinetoplastid-infecting Bodo saltans virus (BsV), a window into the most abundant giant viruses in the sea.</title>
        <authorList>
            <person name="Deeg C.M."/>
            <person name="Chow C.-E.T."/>
            <person name="Suttle C.A."/>
        </authorList>
    </citation>
    <scope>NUCLEOTIDE SEQUENCE</scope>
    <source>
        <strain evidence="5">NG1</strain>
    </source>
</reference>
<proteinExistence type="predicted"/>
<dbReference type="Pfam" id="PF09250">
    <property type="entry name" value="Prim-Pol"/>
    <property type="match status" value="1"/>
</dbReference>
<evidence type="ECO:0000313" key="5">
    <source>
        <dbReference type="EMBL" id="ATZ81230.1"/>
    </source>
</evidence>
<feature type="region of interest" description="Disordered" evidence="2">
    <location>
        <begin position="1"/>
        <end position="20"/>
    </location>
</feature>
<dbReference type="InterPro" id="IPR051620">
    <property type="entry name" value="ORF904-like_C"/>
</dbReference>
<accession>A0A2H4UWD0</accession>
<dbReference type="InterPro" id="IPR027417">
    <property type="entry name" value="P-loop_NTPase"/>
</dbReference>
<keyword evidence="5" id="KW-0347">Helicase</keyword>